<dbReference type="AlphaFoldDB" id="A0AAE0MLX7"/>
<sequence>MSLSKARAFHTTRNVHLQVQSWNQLENVAPGISMTVYDTDTLDICKQLGIFVTKSIELQVSKDGSEYISRNRTIVFPGMTPQPIESPGSIVEIRFHKTVPNDDTAITAVLGSMHDTSVDDNNDRRQALIWCRVLIEPDADRVKKLFSDYSVHAYSCTFSLHYSIDQLIATRLRWRIPIYGCTYVYDDADDKGVLVDSLGVSMTLQEDRQNAIVQWGTDKSYTEPAAFTNDFRSFCIVSKPEVVLDSIEPARPPADQICKHIQLHFWAPWAHLVGYMDVFTMENDTRRWTMSARWSDTVTSRSASVVYDMPLTDEDPLDAMTQPSGIRVYFALQHPLGKGKSIKRLWNNINVTRSQNRYHSPAVHNDVI</sequence>
<reference evidence="1" key="1">
    <citation type="journal article" date="2023" name="Mol. Phylogenet. Evol.">
        <title>Genome-scale phylogeny and comparative genomics of the fungal order Sordariales.</title>
        <authorList>
            <person name="Hensen N."/>
            <person name="Bonometti L."/>
            <person name="Westerberg I."/>
            <person name="Brannstrom I.O."/>
            <person name="Guillou S."/>
            <person name="Cros-Aarteil S."/>
            <person name="Calhoun S."/>
            <person name="Haridas S."/>
            <person name="Kuo A."/>
            <person name="Mondo S."/>
            <person name="Pangilinan J."/>
            <person name="Riley R."/>
            <person name="LaButti K."/>
            <person name="Andreopoulos B."/>
            <person name="Lipzen A."/>
            <person name="Chen C."/>
            <person name="Yan M."/>
            <person name="Daum C."/>
            <person name="Ng V."/>
            <person name="Clum A."/>
            <person name="Steindorff A."/>
            <person name="Ohm R.A."/>
            <person name="Martin F."/>
            <person name="Silar P."/>
            <person name="Natvig D.O."/>
            <person name="Lalanne C."/>
            <person name="Gautier V."/>
            <person name="Ament-Velasquez S.L."/>
            <person name="Kruys A."/>
            <person name="Hutchinson M.I."/>
            <person name="Powell A.J."/>
            <person name="Barry K."/>
            <person name="Miller A.N."/>
            <person name="Grigoriev I.V."/>
            <person name="Debuchy R."/>
            <person name="Gladieux P."/>
            <person name="Hiltunen Thoren M."/>
            <person name="Johannesson H."/>
        </authorList>
    </citation>
    <scope>NUCLEOTIDE SEQUENCE</scope>
    <source>
        <strain evidence="1">SMH4131-1</strain>
    </source>
</reference>
<keyword evidence="2" id="KW-1185">Reference proteome</keyword>
<organism evidence="1 2">
    <name type="scientific">Cercophora scortea</name>
    <dbReference type="NCBI Taxonomy" id="314031"/>
    <lineage>
        <taxon>Eukaryota</taxon>
        <taxon>Fungi</taxon>
        <taxon>Dikarya</taxon>
        <taxon>Ascomycota</taxon>
        <taxon>Pezizomycotina</taxon>
        <taxon>Sordariomycetes</taxon>
        <taxon>Sordariomycetidae</taxon>
        <taxon>Sordariales</taxon>
        <taxon>Lasiosphaeriaceae</taxon>
        <taxon>Cercophora</taxon>
    </lineage>
</organism>
<accession>A0AAE0MLX7</accession>
<evidence type="ECO:0000313" key="2">
    <source>
        <dbReference type="Proteomes" id="UP001286456"/>
    </source>
</evidence>
<comment type="caution">
    <text evidence="1">The sequence shown here is derived from an EMBL/GenBank/DDBJ whole genome shotgun (WGS) entry which is preliminary data.</text>
</comment>
<gene>
    <name evidence="1" type="ORF">B0T19DRAFT_481403</name>
</gene>
<reference evidence="1" key="2">
    <citation type="submission" date="2023-06" db="EMBL/GenBank/DDBJ databases">
        <authorList>
            <consortium name="Lawrence Berkeley National Laboratory"/>
            <person name="Haridas S."/>
            <person name="Hensen N."/>
            <person name="Bonometti L."/>
            <person name="Westerberg I."/>
            <person name="Brannstrom I.O."/>
            <person name="Guillou S."/>
            <person name="Cros-Aarteil S."/>
            <person name="Calhoun S."/>
            <person name="Kuo A."/>
            <person name="Mondo S."/>
            <person name="Pangilinan J."/>
            <person name="Riley R."/>
            <person name="Labutti K."/>
            <person name="Andreopoulos B."/>
            <person name="Lipzen A."/>
            <person name="Chen C."/>
            <person name="Yanf M."/>
            <person name="Daum C."/>
            <person name="Ng V."/>
            <person name="Clum A."/>
            <person name="Steindorff A."/>
            <person name="Ohm R."/>
            <person name="Martin F."/>
            <person name="Silar P."/>
            <person name="Natvig D."/>
            <person name="Lalanne C."/>
            <person name="Gautier V."/>
            <person name="Ament-Velasquez S.L."/>
            <person name="Kruys A."/>
            <person name="Hutchinson M.I."/>
            <person name="Powell A.J."/>
            <person name="Barry K."/>
            <person name="Miller A.N."/>
            <person name="Grigoriev I.V."/>
            <person name="Debuchy R."/>
            <person name="Gladieux P."/>
            <person name="Thoren M.H."/>
            <person name="Johannesson H."/>
        </authorList>
    </citation>
    <scope>NUCLEOTIDE SEQUENCE</scope>
    <source>
        <strain evidence="1">SMH4131-1</strain>
    </source>
</reference>
<dbReference type="Proteomes" id="UP001286456">
    <property type="component" value="Unassembled WGS sequence"/>
</dbReference>
<proteinExistence type="predicted"/>
<evidence type="ECO:0000313" key="1">
    <source>
        <dbReference type="EMBL" id="KAK3336980.1"/>
    </source>
</evidence>
<protein>
    <submittedName>
        <fullName evidence="1">Uncharacterized protein</fullName>
    </submittedName>
</protein>
<name>A0AAE0MLX7_9PEZI</name>
<dbReference type="EMBL" id="JAUEPO010000001">
    <property type="protein sequence ID" value="KAK3336980.1"/>
    <property type="molecule type" value="Genomic_DNA"/>
</dbReference>